<organism evidence="1">
    <name type="scientific">viral metagenome</name>
    <dbReference type="NCBI Taxonomy" id="1070528"/>
    <lineage>
        <taxon>unclassified sequences</taxon>
        <taxon>metagenomes</taxon>
        <taxon>organismal metagenomes</taxon>
    </lineage>
</organism>
<dbReference type="EMBL" id="MT143187">
    <property type="protein sequence ID" value="QJA93916.1"/>
    <property type="molecule type" value="Genomic_DNA"/>
</dbReference>
<name>A0A6M3LFH5_9ZZZZ</name>
<reference evidence="1" key="1">
    <citation type="submission" date="2020-03" db="EMBL/GenBank/DDBJ databases">
        <title>The deep terrestrial virosphere.</title>
        <authorList>
            <person name="Holmfeldt K."/>
            <person name="Nilsson E."/>
            <person name="Simone D."/>
            <person name="Lopez-Fernandez M."/>
            <person name="Wu X."/>
            <person name="de Brujin I."/>
            <person name="Lundin D."/>
            <person name="Andersson A."/>
            <person name="Bertilsson S."/>
            <person name="Dopson M."/>
        </authorList>
    </citation>
    <scope>NUCLEOTIDE SEQUENCE</scope>
    <source>
        <strain evidence="1">MM415B04082</strain>
    </source>
</reference>
<dbReference type="AlphaFoldDB" id="A0A6M3LFH5"/>
<accession>A0A6M3LFH5</accession>
<proteinExistence type="predicted"/>
<evidence type="ECO:0000313" key="1">
    <source>
        <dbReference type="EMBL" id="QJA93916.1"/>
    </source>
</evidence>
<gene>
    <name evidence="1" type="ORF">MM415B04082_0008</name>
</gene>
<sequence length="63" mass="6916">MSDLKPQRRQVLLTPSEALRVILDCVDYQNGACGLTEMVGAVLPVLVLDLAHRALREEKKGGQ</sequence>
<protein>
    <submittedName>
        <fullName evidence="1">Uncharacterized protein</fullName>
    </submittedName>
</protein>